<proteinExistence type="predicted"/>
<sequence>MPHCHPRKYQAVI</sequence>
<name>A0A0E9RM18_ANGAN</name>
<organism evidence="1">
    <name type="scientific">Anguilla anguilla</name>
    <name type="common">European freshwater eel</name>
    <name type="synonym">Muraena anguilla</name>
    <dbReference type="NCBI Taxonomy" id="7936"/>
    <lineage>
        <taxon>Eukaryota</taxon>
        <taxon>Metazoa</taxon>
        <taxon>Chordata</taxon>
        <taxon>Craniata</taxon>
        <taxon>Vertebrata</taxon>
        <taxon>Euteleostomi</taxon>
        <taxon>Actinopterygii</taxon>
        <taxon>Neopterygii</taxon>
        <taxon>Teleostei</taxon>
        <taxon>Anguilliformes</taxon>
        <taxon>Anguillidae</taxon>
        <taxon>Anguilla</taxon>
    </lineage>
</organism>
<protein>
    <submittedName>
        <fullName evidence="1">Uncharacterized protein</fullName>
    </submittedName>
</protein>
<reference evidence="1" key="1">
    <citation type="submission" date="2014-11" db="EMBL/GenBank/DDBJ databases">
        <authorList>
            <person name="Amaro Gonzalez C."/>
        </authorList>
    </citation>
    <scope>NUCLEOTIDE SEQUENCE</scope>
</reference>
<evidence type="ECO:0000313" key="1">
    <source>
        <dbReference type="EMBL" id="JAH29500.1"/>
    </source>
</evidence>
<reference evidence="1" key="2">
    <citation type="journal article" date="2015" name="Fish Shellfish Immunol.">
        <title>Early steps in the European eel (Anguilla anguilla)-Vibrio vulnificus interaction in the gills: Role of the RtxA13 toxin.</title>
        <authorList>
            <person name="Callol A."/>
            <person name="Pajuelo D."/>
            <person name="Ebbesson L."/>
            <person name="Teles M."/>
            <person name="MacKenzie S."/>
            <person name="Amaro C."/>
        </authorList>
    </citation>
    <scope>NUCLEOTIDE SEQUENCE</scope>
</reference>
<dbReference type="EMBL" id="GBXM01079077">
    <property type="protein sequence ID" value="JAH29500.1"/>
    <property type="molecule type" value="Transcribed_RNA"/>
</dbReference>
<accession>A0A0E9RM18</accession>